<dbReference type="PANTHER" id="PTHR12649:SF11">
    <property type="entry name" value="PEPTIDYL-TRNA HYDROLASE 2, MITOCHONDRIAL"/>
    <property type="match status" value="1"/>
</dbReference>
<comment type="caution">
    <text evidence="6">The sequence shown here is derived from an EMBL/GenBank/DDBJ whole genome shotgun (WGS) entry which is preliminary data.</text>
</comment>
<keyword evidence="5" id="KW-1133">Transmembrane helix</keyword>
<keyword evidence="5" id="KW-0812">Transmembrane</keyword>
<comment type="catalytic activity">
    <reaction evidence="4">
        <text>an N-acyl-L-alpha-aminoacyl-tRNA + H2O = an N-acyl-L-amino acid + a tRNA + H(+)</text>
        <dbReference type="Rhea" id="RHEA:54448"/>
        <dbReference type="Rhea" id="RHEA-COMP:10123"/>
        <dbReference type="Rhea" id="RHEA-COMP:13883"/>
        <dbReference type="ChEBI" id="CHEBI:15377"/>
        <dbReference type="ChEBI" id="CHEBI:15378"/>
        <dbReference type="ChEBI" id="CHEBI:59874"/>
        <dbReference type="ChEBI" id="CHEBI:78442"/>
        <dbReference type="ChEBI" id="CHEBI:138191"/>
        <dbReference type="EC" id="3.1.1.29"/>
    </reaction>
</comment>
<protein>
    <recommendedName>
        <fullName evidence="1">peptidyl-tRNA hydrolase</fullName>
        <ecNumber evidence="1">3.1.1.29</ecNumber>
    </recommendedName>
</protein>
<dbReference type="NCBIfam" id="TIGR00283">
    <property type="entry name" value="arch_pth2"/>
    <property type="match status" value="1"/>
</dbReference>
<dbReference type="EC" id="3.1.1.29" evidence="1"/>
<dbReference type="CDD" id="cd02430">
    <property type="entry name" value="PTH2"/>
    <property type="match status" value="1"/>
</dbReference>
<keyword evidence="7" id="KW-1185">Reference proteome</keyword>
<evidence type="ECO:0000313" key="7">
    <source>
        <dbReference type="Proteomes" id="UP001497623"/>
    </source>
</evidence>
<dbReference type="GO" id="GO:0004045">
    <property type="term" value="F:peptidyl-tRNA hydrolase activity"/>
    <property type="evidence" value="ECO:0007669"/>
    <property type="project" value="UniProtKB-EC"/>
</dbReference>
<evidence type="ECO:0000256" key="4">
    <source>
        <dbReference type="ARBA" id="ARBA00048707"/>
    </source>
</evidence>
<name>A0AAV2RKX2_MEGNR</name>
<sequence>MKLESNENFDSFGLKVRFGAMVFISFMGGLYIGRKLSNTVRRVASLASVGPSKMVLVVREDLKMGKGKIASQCSHATLIAYKRGLQVIPNIVQAWEDLGQPKVVLKAPNMEEIERLIKVAVDEGITTNIVRDAGRTQVNPGSVTVLAVGPGATTSVDRITGHLKLL</sequence>
<dbReference type="InterPro" id="IPR002833">
    <property type="entry name" value="PTH2"/>
</dbReference>
<feature type="transmembrane region" description="Helical" evidence="5">
    <location>
        <begin position="12"/>
        <end position="32"/>
    </location>
</feature>
<proteinExistence type="inferred from homology"/>
<keyword evidence="2" id="KW-0378">Hydrolase</keyword>
<organism evidence="6 7">
    <name type="scientific">Meganyctiphanes norvegica</name>
    <name type="common">Northern krill</name>
    <name type="synonym">Thysanopoda norvegica</name>
    <dbReference type="NCBI Taxonomy" id="48144"/>
    <lineage>
        <taxon>Eukaryota</taxon>
        <taxon>Metazoa</taxon>
        <taxon>Ecdysozoa</taxon>
        <taxon>Arthropoda</taxon>
        <taxon>Crustacea</taxon>
        <taxon>Multicrustacea</taxon>
        <taxon>Malacostraca</taxon>
        <taxon>Eumalacostraca</taxon>
        <taxon>Eucarida</taxon>
        <taxon>Euphausiacea</taxon>
        <taxon>Euphausiidae</taxon>
        <taxon>Meganyctiphanes</taxon>
    </lineage>
</organism>
<dbReference type="FunFam" id="3.40.1490.10:FF:000001">
    <property type="entry name" value="Peptidyl-tRNA hydrolase 2"/>
    <property type="match status" value="1"/>
</dbReference>
<accession>A0AAV2RKX2</accession>
<reference evidence="6 7" key="1">
    <citation type="submission" date="2024-05" db="EMBL/GenBank/DDBJ databases">
        <authorList>
            <person name="Wallberg A."/>
        </authorList>
    </citation>
    <scope>NUCLEOTIDE SEQUENCE [LARGE SCALE GENOMIC DNA]</scope>
</reference>
<dbReference type="NCBIfam" id="NF003314">
    <property type="entry name" value="PRK04322.1"/>
    <property type="match status" value="1"/>
</dbReference>
<dbReference type="AlphaFoldDB" id="A0AAV2RKX2"/>
<dbReference type="Proteomes" id="UP001497623">
    <property type="component" value="Unassembled WGS sequence"/>
</dbReference>
<dbReference type="InterPro" id="IPR023476">
    <property type="entry name" value="Pep_tRNA_hydro_II_dom_sf"/>
</dbReference>
<gene>
    <name evidence="6" type="ORF">MNOR_LOCUS26526</name>
</gene>
<dbReference type="EMBL" id="CAXKWB010026627">
    <property type="protein sequence ID" value="CAL4130419.1"/>
    <property type="molecule type" value="Genomic_DNA"/>
</dbReference>
<dbReference type="GO" id="GO:0005829">
    <property type="term" value="C:cytosol"/>
    <property type="evidence" value="ECO:0007669"/>
    <property type="project" value="TreeGrafter"/>
</dbReference>
<evidence type="ECO:0000256" key="3">
    <source>
        <dbReference type="ARBA" id="ARBA00038050"/>
    </source>
</evidence>
<dbReference type="SUPFAM" id="SSF102462">
    <property type="entry name" value="Peptidyl-tRNA hydrolase II"/>
    <property type="match status" value="1"/>
</dbReference>
<evidence type="ECO:0000256" key="1">
    <source>
        <dbReference type="ARBA" id="ARBA00013260"/>
    </source>
</evidence>
<evidence type="ECO:0000313" key="6">
    <source>
        <dbReference type="EMBL" id="CAL4130419.1"/>
    </source>
</evidence>
<keyword evidence="5" id="KW-0472">Membrane</keyword>
<evidence type="ECO:0000256" key="5">
    <source>
        <dbReference type="SAM" id="Phobius"/>
    </source>
</evidence>
<dbReference type="Pfam" id="PF01981">
    <property type="entry name" value="PTH2"/>
    <property type="match status" value="1"/>
</dbReference>
<dbReference type="Gene3D" id="3.40.1490.10">
    <property type="entry name" value="Bit1"/>
    <property type="match status" value="1"/>
</dbReference>
<comment type="similarity">
    <text evidence="3">Belongs to the PTH2 family.</text>
</comment>
<dbReference type="PANTHER" id="PTHR12649">
    <property type="entry name" value="PEPTIDYL-TRNA HYDROLASE 2"/>
    <property type="match status" value="1"/>
</dbReference>
<evidence type="ECO:0000256" key="2">
    <source>
        <dbReference type="ARBA" id="ARBA00022801"/>
    </source>
</evidence>